<organism evidence="1 2">
    <name type="scientific">Silvimonas iriomotensis</name>
    <dbReference type="NCBI Taxonomy" id="449662"/>
    <lineage>
        <taxon>Bacteria</taxon>
        <taxon>Pseudomonadati</taxon>
        <taxon>Pseudomonadota</taxon>
        <taxon>Betaproteobacteria</taxon>
        <taxon>Neisseriales</taxon>
        <taxon>Chitinibacteraceae</taxon>
        <taxon>Silvimonas</taxon>
    </lineage>
</organism>
<reference evidence="2" key="1">
    <citation type="journal article" date="2019" name="Int. J. Syst. Evol. Microbiol.">
        <title>The Global Catalogue of Microorganisms (GCM) 10K type strain sequencing project: providing services to taxonomists for standard genome sequencing and annotation.</title>
        <authorList>
            <consortium name="The Broad Institute Genomics Platform"/>
            <consortium name="The Broad Institute Genome Sequencing Center for Infectious Disease"/>
            <person name="Wu L."/>
            <person name="Ma J."/>
        </authorList>
    </citation>
    <scope>NUCLEOTIDE SEQUENCE [LARGE SCALE GENOMIC DNA]</scope>
    <source>
        <strain evidence="2">CGMCC 1.8859</strain>
    </source>
</reference>
<keyword evidence="2" id="KW-1185">Reference proteome</keyword>
<proteinExistence type="predicted"/>
<sequence length="72" mass="8329">MTCCNCHANPRQRWARLLSLASLGFMPDEPDAITPPEADTQPEPDLAYWRAEQEAQERLDALRDLIRHRPIM</sequence>
<accession>A0ABQ2PB29</accession>
<dbReference type="EMBL" id="BMLX01000003">
    <property type="protein sequence ID" value="GGP22744.1"/>
    <property type="molecule type" value="Genomic_DNA"/>
</dbReference>
<gene>
    <name evidence="1" type="ORF">GCM10010970_27440</name>
</gene>
<protein>
    <submittedName>
        <fullName evidence="1">Uncharacterized protein</fullName>
    </submittedName>
</protein>
<dbReference type="Proteomes" id="UP000637267">
    <property type="component" value="Unassembled WGS sequence"/>
</dbReference>
<name>A0ABQ2PB29_9NEIS</name>
<comment type="caution">
    <text evidence="1">The sequence shown here is derived from an EMBL/GenBank/DDBJ whole genome shotgun (WGS) entry which is preliminary data.</text>
</comment>
<evidence type="ECO:0000313" key="2">
    <source>
        <dbReference type="Proteomes" id="UP000637267"/>
    </source>
</evidence>
<dbReference type="RefSeq" id="WP_188704919.1">
    <property type="nucleotide sequence ID" value="NZ_BMLX01000003.1"/>
</dbReference>
<evidence type="ECO:0000313" key="1">
    <source>
        <dbReference type="EMBL" id="GGP22744.1"/>
    </source>
</evidence>